<dbReference type="Pfam" id="PF13749">
    <property type="entry name" value="HATPase_c_4"/>
    <property type="match status" value="1"/>
</dbReference>
<dbReference type="Pfam" id="PF04326">
    <property type="entry name" value="SLFN_AlbA_2"/>
    <property type="match status" value="1"/>
</dbReference>
<dbReference type="RefSeq" id="WP_014256027.1">
    <property type="nucleotide sequence ID" value="NC_016627.1"/>
</dbReference>
<dbReference type="InterPro" id="IPR007421">
    <property type="entry name" value="Schlafen_AlbA_2_dom"/>
</dbReference>
<reference evidence="2 3" key="2">
    <citation type="journal article" date="2012" name="Stand. Genomic Sci.">
        <title>Complete Genome Sequence of Clostridium clariflavum DSM 19732.</title>
        <authorList>
            <person name="Izquierdo J.A."/>
            <person name="Goodwin L."/>
            <person name="Davenport K.W."/>
            <person name="Teshima H."/>
            <person name="Bruce D."/>
            <person name="Detter C."/>
            <person name="Tapia R."/>
            <person name="Han S."/>
            <person name="Land M."/>
            <person name="Hauser L."/>
            <person name="Jeffries C.D."/>
            <person name="Han J."/>
            <person name="Pitluck S."/>
            <person name="Nolan M."/>
            <person name="Chen A."/>
            <person name="Huntemann M."/>
            <person name="Mavromatis K."/>
            <person name="Mikhailova N."/>
            <person name="Liolios K."/>
            <person name="Woyke T."/>
            <person name="Lynd L.R."/>
        </authorList>
    </citation>
    <scope>NUCLEOTIDE SEQUENCE [LARGE SCALE GENOMIC DNA]</scope>
    <source>
        <strain evidence="3">DSM 19732 / NBRC 101661 / EBR45</strain>
    </source>
</reference>
<sequence>MNIDEIKKIIKDGENSYIEFKEENIRAKELAEEIVAFSNSEGGIILIGVDDEGNIKGVSDDKIEETVMNICRSSCIPHIVPFCEIVEIEGKKIAVISVPKGQNKPYYTVDHKYYIRVGTTKRIASKEELLRLFEASGSLHFDISPVEGTSMKDLNLDIIRDYFMKYNTFDLFEESSESVERILVNADILKEVDGRKLCTVGGLLIFGKNPEKHLPQNGVSFAHFNGNEISDELIDKKIIIGRIQDVAEQLMVVLKNNMLVPSVIDGLKRKEKEEYPMLVIREAVVNSLVHRNYSISGSKIRVLMYNDRIEFRSPGRLPNTVTIEKMKIGVSYARNPFLVKYMENMRYIDQLGRGIPMILKKMKEAGAKEPLLMEQGEEFVLIIYKA</sequence>
<dbReference type="eggNOG" id="COG2865">
    <property type="taxonomic scope" value="Bacteria"/>
</dbReference>
<feature type="domain" description="Schlafen AlbA-2" evidence="1">
    <location>
        <begin position="14"/>
        <end position="124"/>
    </location>
</feature>
<dbReference type="Gene3D" id="3.30.565.60">
    <property type="match status" value="1"/>
</dbReference>
<keyword evidence="3" id="KW-1185">Reference proteome</keyword>
<gene>
    <name evidence="2" type="ordered locus">Clocl_2931</name>
</gene>
<evidence type="ECO:0000313" key="3">
    <source>
        <dbReference type="Proteomes" id="UP000005435"/>
    </source>
</evidence>
<dbReference type="EMBL" id="CP003065">
    <property type="protein sequence ID" value="AEV69478.1"/>
    <property type="molecule type" value="Genomic_DNA"/>
</dbReference>
<dbReference type="Gene3D" id="3.30.950.30">
    <property type="entry name" value="Schlafen, AAA domain"/>
    <property type="match status" value="1"/>
</dbReference>
<dbReference type="AlphaFoldDB" id="G8LTI3"/>
<proteinExistence type="predicted"/>
<dbReference type="InterPro" id="IPR038461">
    <property type="entry name" value="Schlafen_AlbA_2_dom_sf"/>
</dbReference>
<accession>G8LTI3</accession>
<protein>
    <submittedName>
        <fullName evidence="2">Putative transcriptional regulator with HTH domain</fullName>
    </submittedName>
</protein>
<evidence type="ECO:0000313" key="2">
    <source>
        <dbReference type="EMBL" id="AEV69478.1"/>
    </source>
</evidence>
<dbReference type="PANTHER" id="PTHR30595">
    <property type="entry name" value="GLPR-RELATED TRANSCRIPTIONAL REPRESSOR"/>
    <property type="match status" value="1"/>
</dbReference>
<dbReference type="InterPro" id="IPR038475">
    <property type="entry name" value="RecG_C_sf"/>
</dbReference>
<name>G8LTI3_ACECE</name>
<dbReference type="KEGG" id="ccl:Clocl_2931"/>
<organism evidence="2 3">
    <name type="scientific">Acetivibrio clariflavus (strain DSM 19732 / NBRC 101661 / EBR45)</name>
    <name type="common">Clostridium clariflavum</name>
    <dbReference type="NCBI Taxonomy" id="720554"/>
    <lineage>
        <taxon>Bacteria</taxon>
        <taxon>Bacillati</taxon>
        <taxon>Bacillota</taxon>
        <taxon>Clostridia</taxon>
        <taxon>Eubacteriales</taxon>
        <taxon>Oscillospiraceae</taxon>
        <taxon>Acetivibrio</taxon>
    </lineage>
</organism>
<reference evidence="3" key="1">
    <citation type="submission" date="2011-12" db="EMBL/GenBank/DDBJ databases">
        <title>Complete sequence of Clostridium clariflavum DSM 19732.</title>
        <authorList>
            <consortium name="US DOE Joint Genome Institute"/>
            <person name="Lucas S."/>
            <person name="Han J."/>
            <person name="Lapidus A."/>
            <person name="Cheng J.-F."/>
            <person name="Goodwin L."/>
            <person name="Pitluck S."/>
            <person name="Peters L."/>
            <person name="Teshima H."/>
            <person name="Detter J.C."/>
            <person name="Han C."/>
            <person name="Tapia R."/>
            <person name="Land M."/>
            <person name="Hauser L."/>
            <person name="Kyrpides N."/>
            <person name="Ivanova N."/>
            <person name="Pagani I."/>
            <person name="Kitzmiller T."/>
            <person name="Lynd L."/>
            <person name="Izquierdo J."/>
            <person name="Woyke T."/>
        </authorList>
    </citation>
    <scope>NUCLEOTIDE SEQUENCE [LARGE SCALE GENOMIC DNA]</scope>
    <source>
        <strain evidence="3">DSM 19732 / NBRC 101661 / EBR45</strain>
    </source>
</reference>
<dbReference type="HOGENOM" id="CLU_024970_3_3_9"/>
<dbReference type="OrthoDB" id="34589at2"/>
<evidence type="ECO:0000259" key="1">
    <source>
        <dbReference type="Pfam" id="PF04326"/>
    </source>
</evidence>
<dbReference type="STRING" id="720554.Clocl_2931"/>
<dbReference type="Proteomes" id="UP000005435">
    <property type="component" value="Chromosome"/>
</dbReference>
<dbReference type="PANTHER" id="PTHR30595:SF6">
    <property type="entry name" value="SCHLAFEN ALBA-2 DOMAIN-CONTAINING PROTEIN"/>
    <property type="match status" value="1"/>
</dbReference>